<proteinExistence type="predicted"/>
<evidence type="ECO:0000313" key="1">
    <source>
        <dbReference type="EMBL" id="SIR75020.1"/>
    </source>
</evidence>
<gene>
    <name evidence="1" type="ORF">SAMN02745664_101255</name>
</gene>
<sequence>MKMVLCWNSHTKSGTSIPKLFLIKENEILSLYFWEKIIYEDGSEWIPPFSEGIHIINEDKTEFLVIFREEPSSFSQIKEPPWYFSPPAHAAIYYSDGTLKHQITIPRGADGNFIFTEAGCSTKYPHLRTVILQFINPYINKGLVSSLCHRP</sequence>
<organism evidence="1 2">
    <name type="scientific">Moraxella cuniculi DSM 21768</name>
    <dbReference type="NCBI Taxonomy" id="1122245"/>
    <lineage>
        <taxon>Bacteria</taxon>
        <taxon>Pseudomonadati</taxon>
        <taxon>Pseudomonadota</taxon>
        <taxon>Gammaproteobacteria</taxon>
        <taxon>Moraxellales</taxon>
        <taxon>Moraxellaceae</taxon>
        <taxon>Moraxella</taxon>
    </lineage>
</organism>
<protein>
    <submittedName>
        <fullName evidence="1">Uncharacterized protein</fullName>
    </submittedName>
</protein>
<evidence type="ECO:0000313" key="2">
    <source>
        <dbReference type="Proteomes" id="UP000187495"/>
    </source>
</evidence>
<keyword evidence="2" id="KW-1185">Reference proteome</keyword>
<dbReference type="STRING" id="34061.B0189_01580"/>
<dbReference type="Proteomes" id="UP000187495">
    <property type="component" value="Unassembled WGS sequence"/>
</dbReference>
<dbReference type="RefSeq" id="WP_143821440.1">
    <property type="nucleotide sequence ID" value="NZ_FTNU01000001.1"/>
</dbReference>
<dbReference type="AlphaFoldDB" id="A0A1N7DGV5"/>
<reference evidence="2" key="1">
    <citation type="submission" date="2017-01" db="EMBL/GenBank/DDBJ databases">
        <authorList>
            <person name="Varghese N."/>
            <person name="Submissions S."/>
        </authorList>
    </citation>
    <scope>NUCLEOTIDE SEQUENCE [LARGE SCALE GENOMIC DNA]</scope>
    <source>
        <strain evidence="2">DSM 21768</strain>
    </source>
</reference>
<dbReference type="EMBL" id="FTNU01000001">
    <property type="protein sequence ID" value="SIR75020.1"/>
    <property type="molecule type" value="Genomic_DNA"/>
</dbReference>
<name>A0A1N7DGV5_9GAMM</name>
<accession>A0A1N7DGV5</accession>